<protein>
    <recommendedName>
        <fullName evidence="3">Ribbon-helix-helix protein, CopG family</fullName>
    </recommendedName>
</protein>
<dbReference type="Proteomes" id="UP000070394">
    <property type="component" value="Unassembled WGS sequence"/>
</dbReference>
<organism evidence="1 2">
    <name type="scientific">Lachnoanaerobaculum saburreum</name>
    <dbReference type="NCBI Taxonomy" id="467210"/>
    <lineage>
        <taxon>Bacteria</taxon>
        <taxon>Bacillati</taxon>
        <taxon>Bacillota</taxon>
        <taxon>Clostridia</taxon>
        <taxon>Lachnospirales</taxon>
        <taxon>Lachnospiraceae</taxon>
        <taxon>Lachnoanaerobaculum</taxon>
    </lineage>
</organism>
<proteinExistence type="predicted"/>
<accession>A0A133ZSV4</accession>
<keyword evidence="2" id="KW-1185">Reference proteome</keyword>
<gene>
    <name evidence="1" type="ORF">HMPREF1866_01125</name>
</gene>
<dbReference type="RefSeq" id="WP_156431778.1">
    <property type="nucleotide sequence ID" value="NZ_KQ959804.1"/>
</dbReference>
<reference evidence="2" key="1">
    <citation type="submission" date="2016-01" db="EMBL/GenBank/DDBJ databases">
        <authorList>
            <person name="Mitreva M."/>
            <person name="Pepin K.H."/>
            <person name="Mihindukulasuriya K.A."/>
            <person name="Fulton R."/>
            <person name="Fronick C."/>
            <person name="O'Laughlin M."/>
            <person name="Miner T."/>
            <person name="Herter B."/>
            <person name="Rosa B.A."/>
            <person name="Cordes M."/>
            <person name="Tomlinson C."/>
            <person name="Wollam A."/>
            <person name="Palsikar V.B."/>
            <person name="Mardis E.R."/>
            <person name="Wilson R.K."/>
        </authorList>
    </citation>
    <scope>NUCLEOTIDE SEQUENCE [LARGE SCALE GENOMIC DNA]</scope>
    <source>
        <strain evidence="2">DNF00896</strain>
    </source>
</reference>
<evidence type="ECO:0000313" key="1">
    <source>
        <dbReference type="EMBL" id="KXB58513.1"/>
    </source>
</evidence>
<evidence type="ECO:0008006" key="3">
    <source>
        <dbReference type="Google" id="ProtNLM"/>
    </source>
</evidence>
<dbReference type="PATRIC" id="fig|467210.3.peg.1116"/>
<dbReference type="EMBL" id="LSDA01000050">
    <property type="protein sequence ID" value="KXB58513.1"/>
    <property type="molecule type" value="Genomic_DNA"/>
</dbReference>
<sequence>MIKVEEKKMGRPTDNPRNLRLSLRMTADEMKEIDDLAKKLSMTKTNMVLKAVAILREQTEK</sequence>
<dbReference type="AlphaFoldDB" id="A0A133ZSV4"/>
<evidence type="ECO:0000313" key="2">
    <source>
        <dbReference type="Proteomes" id="UP000070394"/>
    </source>
</evidence>
<dbReference type="OrthoDB" id="2229917at2"/>
<dbReference type="STRING" id="467210.HMPREF1866_01125"/>
<name>A0A133ZSV4_9FIRM</name>
<comment type="caution">
    <text evidence="1">The sequence shown here is derived from an EMBL/GenBank/DDBJ whole genome shotgun (WGS) entry which is preliminary data.</text>
</comment>